<keyword evidence="4" id="KW-1185">Reference proteome</keyword>
<dbReference type="SUPFAM" id="SSF51182">
    <property type="entry name" value="RmlC-like cupins"/>
    <property type="match status" value="1"/>
</dbReference>
<dbReference type="InterPro" id="IPR013096">
    <property type="entry name" value="Cupin_2"/>
</dbReference>
<dbReference type="Proteomes" id="UP001370348">
    <property type="component" value="Chromosome"/>
</dbReference>
<dbReference type="InterPro" id="IPR011051">
    <property type="entry name" value="RmlC_Cupin_sf"/>
</dbReference>
<dbReference type="CDD" id="cd02234">
    <property type="entry name" value="cupin_BLR7677-like"/>
    <property type="match status" value="1"/>
</dbReference>
<proteinExistence type="predicted"/>
<evidence type="ECO:0000259" key="2">
    <source>
        <dbReference type="Pfam" id="PF07883"/>
    </source>
</evidence>
<gene>
    <name evidence="3" type="ORF">LZC94_22550</name>
</gene>
<dbReference type="InterPro" id="IPR014710">
    <property type="entry name" value="RmlC-like_jellyroll"/>
</dbReference>
<sequence length="145" mass="15193">MNPKTLTVVAAAACLAVAVPVVAHGPGDTAPSGPHETVIPNFERVLPNVPGKSLVAVEVVFPPGVASRPHRHAKSAFIYGYVVSGTIQSQVEGEPPRTLKAGESFYESPGAHHLGTRNTSTTQPAKLLAVFVVDSHDKELTTPDK</sequence>
<feature type="domain" description="Cupin type-2" evidence="2">
    <location>
        <begin position="58"/>
        <end position="131"/>
    </location>
</feature>
<dbReference type="PANTHER" id="PTHR38599:SF1">
    <property type="entry name" value="CUPIN DOMAIN PROTEIN (AFU_ORTHOLOGUE AFUA_3G13620)"/>
    <property type="match status" value="1"/>
</dbReference>
<evidence type="ECO:0000313" key="3">
    <source>
        <dbReference type="EMBL" id="WXB19991.1"/>
    </source>
</evidence>
<protein>
    <submittedName>
        <fullName evidence="3">Cupin domain-containing protein</fullName>
    </submittedName>
</protein>
<keyword evidence="1" id="KW-0732">Signal</keyword>
<feature type="chain" id="PRO_5045742212" evidence="1">
    <location>
        <begin position="24"/>
        <end position="145"/>
    </location>
</feature>
<dbReference type="EMBL" id="CP089984">
    <property type="protein sequence ID" value="WXB19991.1"/>
    <property type="molecule type" value="Genomic_DNA"/>
</dbReference>
<name>A0ABZ2MBX3_9BACT</name>
<evidence type="ECO:0000313" key="4">
    <source>
        <dbReference type="Proteomes" id="UP001370348"/>
    </source>
</evidence>
<dbReference type="PANTHER" id="PTHR38599">
    <property type="entry name" value="CUPIN DOMAIN PROTEIN (AFU_ORTHOLOGUE AFUA_3G13620)"/>
    <property type="match status" value="1"/>
</dbReference>
<dbReference type="Gene3D" id="2.60.120.10">
    <property type="entry name" value="Jelly Rolls"/>
    <property type="match status" value="1"/>
</dbReference>
<dbReference type="RefSeq" id="WP_394829591.1">
    <property type="nucleotide sequence ID" value="NZ_CP089984.1"/>
</dbReference>
<evidence type="ECO:0000256" key="1">
    <source>
        <dbReference type="SAM" id="SignalP"/>
    </source>
</evidence>
<feature type="signal peptide" evidence="1">
    <location>
        <begin position="1"/>
        <end position="23"/>
    </location>
</feature>
<reference evidence="3 4" key="1">
    <citation type="submission" date="2021-12" db="EMBL/GenBank/DDBJ databases">
        <title>Discovery of the Pendulisporaceae a myxobacterial family with distinct sporulation behavior and unique specialized metabolism.</title>
        <authorList>
            <person name="Garcia R."/>
            <person name="Popoff A."/>
            <person name="Bader C.D."/>
            <person name="Loehr J."/>
            <person name="Walesch S."/>
            <person name="Walt C."/>
            <person name="Boldt J."/>
            <person name="Bunk B."/>
            <person name="Haeckl F.J.F.P.J."/>
            <person name="Gunesch A.P."/>
            <person name="Birkelbach J."/>
            <person name="Nuebel U."/>
            <person name="Pietschmann T."/>
            <person name="Bach T."/>
            <person name="Mueller R."/>
        </authorList>
    </citation>
    <scope>NUCLEOTIDE SEQUENCE [LARGE SCALE GENOMIC DNA]</scope>
    <source>
        <strain evidence="3 4">MSr11954</strain>
    </source>
</reference>
<accession>A0ABZ2MBX3</accession>
<organism evidence="3 4">
    <name type="scientific">Pendulispora albinea</name>
    <dbReference type="NCBI Taxonomy" id="2741071"/>
    <lineage>
        <taxon>Bacteria</taxon>
        <taxon>Pseudomonadati</taxon>
        <taxon>Myxococcota</taxon>
        <taxon>Myxococcia</taxon>
        <taxon>Myxococcales</taxon>
        <taxon>Sorangiineae</taxon>
        <taxon>Pendulisporaceae</taxon>
        <taxon>Pendulispora</taxon>
    </lineage>
</organism>
<dbReference type="Pfam" id="PF07883">
    <property type="entry name" value="Cupin_2"/>
    <property type="match status" value="1"/>
</dbReference>